<evidence type="ECO:0000256" key="1">
    <source>
        <dbReference type="ARBA" id="ARBA00022723"/>
    </source>
</evidence>
<gene>
    <name evidence="4" type="ORF">MIMGU_mgv1a0187551mg</name>
</gene>
<dbReference type="eggNOG" id="KOG0157">
    <property type="taxonomic scope" value="Eukaryota"/>
</dbReference>
<dbReference type="GO" id="GO:0020037">
    <property type="term" value="F:heme binding"/>
    <property type="evidence" value="ECO:0007669"/>
    <property type="project" value="InterPro"/>
</dbReference>
<evidence type="ECO:0000256" key="3">
    <source>
        <dbReference type="SAM" id="Phobius"/>
    </source>
</evidence>
<dbReference type="PANTHER" id="PTHR24286">
    <property type="entry name" value="CYTOCHROME P450 26"/>
    <property type="match status" value="1"/>
</dbReference>
<accession>A0A022RCH4</accession>
<dbReference type="SUPFAM" id="SSF48264">
    <property type="entry name" value="Cytochrome P450"/>
    <property type="match status" value="1"/>
</dbReference>
<dbReference type="Gene3D" id="1.10.630.10">
    <property type="entry name" value="Cytochrome P450"/>
    <property type="match status" value="1"/>
</dbReference>
<evidence type="ECO:0000313" key="4">
    <source>
        <dbReference type="EMBL" id="EYU37764.1"/>
    </source>
</evidence>
<evidence type="ECO:0000256" key="2">
    <source>
        <dbReference type="ARBA" id="ARBA00023004"/>
    </source>
</evidence>
<name>A0A022RCH4_ERYGU</name>
<keyword evidence="1" id="KW-0479">Metal-binding</keyword>
<dbReference type="GO" id="GO:0004497">
    <property type="term" value="F:monooxygenase activity"/>
    <property type="evidence" value="ECO:0007669"/>
    <property type="project" value="InterPro"/>
</dbReference>
<feature type="non-terminal residue" evidence="4">
    <location>
        <position position="118"/>
    </location>
</feature>
<dbReference type="Proteomes" id="UP000030748">
    <property type="component" value="Unassembled WGS sequence"/>
</dbReference>
<protein>
    <recommendedName>
        <fullName evidence="6">Cytochrome P450</fullName>
    </recommendedName>
</protein>
<dbReference type="PANTHER" id="PTHR24286:SF305">
    <property type="entry name" value="CYTOCHROME P450 708A2"/>
    <property type="match status" value="1"/>
</dbReference>
<keyword evidence="3" id="KW-1133">Transmembrane helix</keyword>
<dbReference type="EMBL" id="KI630513">
    <property type="protein sequence ID" value="EYU37764.1"/>
    <property type="molecule type" value="Genomic_DNA"/>
</dbReference>
<feature type="transmembrane region" description="Helical" evidence="3">
    <location>
        <begin position="6"/>
        <end position="25"/>
    </location>
</feature>
<dbReference type="GO" id="GO:0016705">
    <property type="term" value="F:oxidoreductase activity, acting on paired donors, with incorporation or reduction of molecular oxygen"/>
    <property type="evidence" value="ECO:0007669"/>
    <property type="project" value="InterPro"/>
</dbReference>
<keyword evidence="3" id="KW-0812">Transmembrane</keyword>
<proteinExistence type="predicted"/>
<dbReference type="STRING" id="4155.A0A022RCH4"/>
<evidence type="ECO:0000313" key="5">
    <source>
        <dbReference type="Proteomes" id="UP000030748"/>
    </source>
</evidence>
<sequence>MWSIEIYIVGFVIVLVTQLITIYRWRNPKCNGKLPPGSLGFPFIGECLELIFPAHSYDVHPFIKKRLQRYGPVFRTNIAGRNVVVSADHEFNSYILQQEEKLVVRSYLDLFEKLFKQS</sequence>
<dbReference type="AlphaFoldDB" id="A0A022RCH4"/>
<evidence type="ECO:0008006" key="6">
    <source>
        <dbReference type="Google" id="ProtNLM"/>
    </source>
</evidence>
<dbReference type="InterPro" id="IPR036396">
    <property type="entry name" value="Cyt_P450_sf"/>
</dbReference>
<keyword evidence="2" id="KW-0408">Iron</keyword>
<keyword evidence="5" id="KW-1185">Reference proteome</keyword>
<reference evidence="4 5" key="1">
    <citation type="journal article" date="2013" name="Proc. Natl. Acad. Sci. U.S.A.">
        <title>Fine-scale variation in meiotic recombination in Mimulus inferred from population shotgun sequencing.</title>
        <authorList>
            <person name="Hellsten U."/>
            <person name="Wright K.M."/>
            <person name="Jenkins J."/>
            <person name="Shu S."/>
            <person name="Yuan Y."/>
            <person name="Wessler S.R."/>
            <person name="Schmutz J."/>
            <person name="Willis J.H."/>
            <person name="Rokhsar D.S."/>
        </authorList>
    </citation>
    <scope>NUCLEOTIDE SEQUENCE [LARGE SCALE GENOMIC DNA]</scope>
    <source>
        <strain evidence="5">cv. DUN x IM62</strain>
    </source>
</reference>
<dbReference type="GO" id="GO:0005506">
    <property type="term" value="F:iron ion binding"/>
    <property type="evidence" value="ECO:0007669"/>
    <property type="project" value="InterPro"/>
</dbReference>
<organism evidence="4 5">
    <name type="scientific">Erythranthe guttata</name>
    <name type="common">Yellow monkey flower</name>
    <name type="synonym">Mimulus guttatus</name>
    <dbReference type="NCBI Taxonomy" id="4155"/>
    <lineage>
        <taxon>Eukaryota</taxon>
        <taxon>Viridiplantae</taxon>
        <taxon>Streptophyta</taxon>
        <taxon>Embryophyta</taxon>
        <taxon>Tracheophyta</taxon>
        <taxon>Spermatophyta</taxon>
        <taxon>Magnoliopsida</taxon>
        <taxon>eudicotyledons</taxon>
        <taxon>Gunneridae</taxon>
        <taxon>Pentapetalae</taxon>
        <taxon>asterids</taxon>
        <taxon>lamiids</taxon>
        <taxon>Lamiales</taxon>
        <taxon>Phrymaceae</taxon>
        <taxon>Erythranthe</taxon>
    </lineage>
</organism>
<keyword evidence="3" id="KW-0472">Membrane</keyword>